<dbReference type="InterPro" id="IPR032675">
    <property type="entry name" value="LRR_dom_sf"/>
</dbReference>
<dbReference type="AlphaFoldDB" id="A0A8T3AH64"/>
<evidence type="ECO:0000256" key="16">
    <source>
        <dbReference type="ARBA" id="ARBA00023170"/>
    </source>
</evidence>
<dbReference type="FunFam" id="1.10.510.10:FF:000358">
    <property type="entry name" value="Putative leucine-rich repeat receptor-like serine/threonine-protein kinase"/>
    <property type="match status" value="1"/>
</dbReference>
<evidence type="ECO:0000259" key="21">
    <source>
        <dbReference type="PROSITE" id="PS50011"/>
    </source>
</evidence>
<keyword evidence="5" id="KW-0597">Phosphoprotein</keyword>
<keyword evidence="6" id="KW-0433">Leucine-rich repeat</keyword>
<dbReference type="Gene3D" id="3.30.200.20">
    <property type="entry name" value="Phosphorylase Kinase, domain 1"/>
    <property type="match status" value="1"/>
</dbReference>
<reference evidence="22" key="1">
    <citation type="journal article" date="2022" name="Front. Genet.">
        <title>Chromosome-Scale Assembly of the Dendrobium nobile Genome Provides Insights Into the Molecular Mechanism of the Biosynthesis of the Medicinal Active Ingredient of Dendrobium.</title>
        <authorList>
            <person name="Xu Q."/>
            <person name="Niu S.-C."/>
            <person name="Li K.-L."/>
            <person name="Zheng P.-J."/>
            <person name="Zhang X.-J."/>
            <person name="Jia Y."/>
            <person name="Liu Y."/>
            <person name="Niu Y.-X."/>
            <person name="Yu L.-H."/>
            <person name="Chen D.-F."/>
            <person name="Zhang G.-Q."/>
        </authorList>
    </citation>
    <scope>NUCLEOTIDE SEQUENCE</scope>
    <source>
        <tissue evidence="22">Leaf</tissue>
    </source>
</reference>
<evidence type="ECO:0000256" key="6">
    <source>
        <dbReference type="ARBA" id="ARBA00022614"/>
    </source>
</evidence>
<dbReference type="InterPro" id="IPR008271">
    <property type="entry name" value="Ser/Thr_kinase_AS"/>
</dbReference>
<dbReference type="EMBL" id="JAGYWB010000016">
    <property type="protein sequence ID" value="KAI0495657.1"/>
    <property type="molecule type" value="Genomic_DNA"/>
</dbReference>
<evidence type="ECO:0000313" key="23">
    <source>
        <dbReference type="Proteomes" id="UP000829196"/>
    </source>
</evidence>
<dbReference type="CDD" id="cd14066">
    <property type="entry name" value="STKc_IRAK"/>
    <property type="match status" value="1"/>
</dbReference>
<comment type="caution">
    <text evidence="22">The sequence shown here is derived from an EMBL/GenBank/DDBJ whole genome shotgun (WGS) entry which is preliminary data.</text>
</comment>
<dbReference type="Gene3D" id="1.10.510.10">
    <property type="entry name" value="Transferase(Phosphotransferase) domain 1"/>
    <property type="match status" value="1"/>
</dbReference>
<keyword evidence="15 20" id="KW-0472">Membrane</keyword>
<protein>
    <recommendedName>
        <fullName evidence="2">non-specific serine/threonine protein kinase</fullName>
        <ecNumber evidence="2">2.7.11.1</ecNumber>
    </recommendedName>
</protein>
<evidence type="ECO:0000256" key="14">
    <source>
        <dbReference type="ARBA" id="ARBA00022989"/>
    </source>
</evidence>
<comment type="catalytic activity">
    <reaction evidence="18">
        <text>L-threonyl-[protein] + ATP = O-phospho-L-threonyl-[protein] + ADP + H(+)</text>
        <dbReference type="Rhea" id="RHEA:46608"/>
        <dbReference type="Rhea" id="RHEA-COMP:11060"/>
        <dbReference type="Rhea" id="RHEA-COMP:11605"/>
        <dbReference type="ChEBI" id="CHEBI:15378"/>
        <dbReference type="ChEBI" id="CHEBI:30013"/>
        <dbReference type="ChEBI" id="CHEBI:30616"/>
        <dbReference type="ChEBI" id="CHEBI:61977"/>
        <dbReference type="ChEBI" id="CHEBI:456216"/>
        <dbReference type="EC" id="2.7.11.1"/>
    </reaction>
</comment>
<dbReference type="InterPro" id="IPR055414">
    <property type="entry name" value="LRR_R13L4/SHOC2-like"/>
</dbReference>
<evidence type="ECO:0000256" key="9">
    <source>
        <dbReference type="ARBA" id="ARBA00022729"/>
    </source>
</evidence>
<keyword evidence="16" id="KW-0675">Receptor</keyword>
<dbReference type="Pfam" id="PF23598">
    <property type="entry name" value="LRR_14"/>
    <property type="match status" value="1"/>
</dbReference>
<keyword evidence="7" id="KW-0808">Transferase</keyword>
<keyword evidence="13" id="KW-0067">ATP-binding</keyword>
<keyword evidence="23" id="KW-1185">Reference proteome</keyword>
<keyword evidence="10" id="KW-0677">Repeat</keyword>
<dbReference type="InterPro" id="IPR003591">
    <property type="entry name" value="Leu-rich_rpt_typical-subtyp"/>
</dbReference>
<evidence type="ECO:0000313" key="22">
    <source>
        <dbReference type="EMBL" id="KAI0495657.1"/>
    </source>
</evidence>
<dbReference type="SUPFAM" id="SSF56112">
    <property type="entry name" value="Protein kinase-like (PK-like)"/>
    <property type="match status" value="1"/>
</dbReference>
<dbReference type="Pfam" id="PF00560">
    <property type="entry name" value="LRR_1"/>
    <property type="match status" value="3"/>
</dbReference>
<dbReference type="FunFam" id="3.80.10.10:FF:000722">
    <property type="entry name" value="Leucine-rich repeat receptor-like protein kinase"/>
    <property type="match status" value="1"/>
</dbReference>
<comment type="catalytic activity">
    <reaction evidence="19">
        <text>L-seryl-[protein] + ATP = O-phospho-L-seryl-[protein] + ADP + H(+)</text>
        <dbReference type="Rhea" id="RHEA:17989"/>
        <dbReference type="Rhea" id="RHEA-COMP:9863"/>
        <dbReference type="Rhea" id="RHEA-COMP:11604"/>
        <dbReference type="ChEBI" id="CHEBI:15378"/>
        <dbReference type="ChEBI" id="CHEBI:29999"/>
        <dbReference type="ChEBI" id="CHEBI:30616"/>
        <dbReference type="ChEBI" id="CHEBI:83421"/>
        <dbReference type="ChEBI" id="CHEBI:456216"/>
        <dbReference type="EC" id="2.7.11.1"/>
    </reaction>
</comment>
<keyword evidence="12" id="KW-0418">Kinase</keyword>
<dbReference type="GO" id="GO:0005524">
    <property type="term" value="F:ATP binding"/>
    <property type="evidence" value="ECO:0007669"/>
    <property type="project" value="UniProtKB-KW"/>
</dbReference>
<comment type="subcellular location">
    <subcellularLocation>
        <location evidence="1">Cell membrane</location>
        <topology evidence="1">Single-pass membrane protein</topology>
    </subcellularLocation>
</comment>
<keyword evidence="17" id="KW-0325">Glycoprotein</keyword>
<dbReference type="PROSITE" id="PS00108">
    <property type="entry name" value="PROTEIN_KINASE_ST"/>
    <property type="match status" value="1"/>
</dbReference>
<evidence type="ECO:0000256" key="19">
    <source>
        <dbReference type="ARBA" id="ARBA00048679"/>
    </source>
</evidence>
<gene>
    <name evidence="22" type="ORF">KFK09_021960</name>
</gene>
<evidence type="ECO:0000256" key="1">
    <source>
        <dbReference type="ARBA" id="ARBA00004162"/>
    </source>
</evidence>
<evidence type="ECO:0000256" key="7">
    <source>
        <dbReference type="ARBA" id="ARBA00022679"/>
    </source>
</evidence>
<evidence type="ECO:0000256" key="10">
    <source>
        <dbReference type="ARBA" id="ARBA00022737"/>
    </source>
</evidence>
<dbReference type="PANTHER" id="PTHR27008:SF593">
    <property type="entry name" value="OS02G0615800 PROTEIN"/>
    <property type="match status" value="1"/>
</dbReference>
<proteinExistence type="predicted"/>
<keyword evidence="11" id="KW-0547">Nucleotide-binding</keyword>
<accession>A0A8T3AH64</accession>
<dbReference type="InterPro" id="IPR011009">
    <property type="entry name" value="Kinase-like_dom_sf"/>
</dbReference>
<evidence type="ECO:0000256" key="20">
    <source>
        <dbReference type="SAM" id="Phobius"/>
    </source>
</evidence>
<dbReference type="SMART" id="SM00369">
    <property type="entry name" value="LRR_TYP"/>
    <property type="match status" value="4"/>
</dbReference>
<evidence type="ECO:0000256" key="13">
    <source>
        <dbReference type="ARBA" id="ARBA00022840"/>
    </source>
</evidence>
<evidence type="ECO:0000256" key="15">
    <source>
        <dbReference type="ARBA" id="ARBA00023136"/>
    </source>
</evidence>
<keyword evidence="14 20" id="KW-1133">Transmembrane helix</keyword>
<dbReference type="InterPro" id="IPR000719">
    <property type="entry name" value="Prot_kinase_dom"/>
</dbReference>
<dbReference type="OrthoDB" id="676979at2759"/>
<evidence type="ECO:0000256" key="18">
    <source>
        <dbReference type="ARBA" id="ARBA00047899"/>
    </source>
</evidence>
<dbReference type="Pfam" id="PF00069">
    <property type="entry name" value="Pkinase"/>
    <property type="match status" value="1"/>
</dbReference>
<dbReference type="InterPro" id="IPR051809">
    <property type="entry name" value="Plant_receptor-like_S/T_kinase"/>
</dbReference>
<feature type="transmembrane region" description="Helical" evidence="20">
    <location>
        <begin position="299"/>
        <end position="322"/>
    </location>
</feature>
<keyword evidence="4" id="KW-0723">Serine/threonine-protein kinase</keyword>
<sequence>MLLDLRLGGNSLSGQIPSEISKLSTLQGLSLEANSFEGAIPEQIFELKNLNGLRIQFNQFSGRIPDCISNLKSLQYLNLCGNKLNGSIPRSMANLNQLMSLDLSHNLLTGPISGSLVSGLKNLQMYLNLSHNMFVGSIPNEFSALEMVQSIDISNNNLYGSIPSALQGCKNLQYLDLSVNMLSGQLPVTLFPYLQLLTTLNISYNNLSGELPPNIAALKQLTSLDVSHNGLSGGIPESLGNLTKLKHLNLSFNRFDGPIPDIGIFQSINVSSLLGNPALCGSNHFSSCNSRSRRFSKKGLIIVVAFSSFCLLFLVVLAILVLKRRQKKNPSPQSDLYLKSEASFIPILKKFTQSELESATGLFSSENVIGSSNLSIVYKGRLEGTGQIIAVKKLNLMQFPLESDKCFLTELRTLTHLKHRNLVRVLGYAWESGRLKALALEFMENGNLETIIHDPDVSRSRWNLYERLRVCTSIASGLEYLHSGYDFPIVHCDLKPSNILLDKDWEAHVSDFGTSRMLGVHLPEQSSSSTSSAFQGTIGYMAPEFAYMRRVTTKVDVFSFGIVMMEFFTRKRPTRITEEDGVPLTLNQLVEKALDDGFCTALSIIDPEIYLSGKVEEEKAVGVLQLALSCTKFTAGDRPTMKEVLSSLLKLTDV</sequence>
<evidence type="ECO:0000256" key="8">
    <source>
        <dbReference type="ARBA" id="ARBA00022692"/>
    </source>
</evidence>
<organism evidence="22 23">
    <name type="scientific">Dendrobium nobile</name>
    <name type="common">Orchid</name>
    <dbReference type="NCBI Taxonomy" id="94219"/>
    <lineage>
        <taxon>Eukaryota</taxon>
        <taxon>Viridiplantae</taxon>
        <taxon>Streptophyta</taxon>
        <taxon>Embryophyta</taxon>
        <taxon>Tracheophyta</taxon>
        <taxon>Spermatophyta</taxon>
        <taxon>Magnoliopsida</taxon>
        <taxon>Liliopsida</taxon>
        <taxon>Asparagales</taxon>
        <taxon>Orchidaceae</taxon>
        <taxon>Epidendroideae</taxon>
        <taxon>Malaxideae</taxon>
        <taxon>Dendrobiinae</taxon>
        <taxon>Dendrobium</taxon>
    </lineage>
</organism>
<dbReference type="Gene3D" id="3.80.10.10">
    <property type="entry name" value="Ribonuclease Inhibitor"/>
    <property type="match status" value="1"/>
</dbReference>
<dbReference type="SUPFAM" id="SSF52058">
    <property type="entry name" value="L domain-like"/>
    <property type="match status" value="1"/>
</dbReference>
<dbReference type="EC" id="2.7.11.1" evidence="2"/>
<dbReference type="SMR" id="A0A8T3AH64"/>
<evidence type="ECO:0000256" key="2">
    <source>
        <dbReference type="ARBA" id="ARBA00012513"/>
    </source>
</evidence>
<evidence type="ECO:0000256" key="3">
    <source>
        <dbReference type="ARBA" id="ARBA00022475"/>
    </source>
</evidence>
<evidence type="ECO:0000256" key="17">
    <source>
        <dbReference type="ARBA" id="ARBA00023180"/>
    </source>
</evidence>
<evidence type="ECO:0000256" key="4">
    <source>
        <dbReference type="ARBA" id="ARBA00022527"/>
    </source>
</evidence>
<dbReference type="FunFam" id="3.80.10.10:FF:000095">
    <property type="entry name" value="LRR receptor-like serine/threonine-protein kinase GSO1"/>
    <property type="match status" value="1"/>
</dbReference>
<keyword evidence="8 20" id="KW-0812">Transmembrane</keyword>
<dbReference type="SMART" id="SM00220">
    <property type="entry name" value="S_TKc"/>
    <property type="match status" value="1"/>
</dbReference>
<dbReference type="GO" id="GO:0005886">
    <property type="term" value="C:plasma membrane"/>
    <property type="evidence" value="ECO:0007669"/>
    <property type="project" value="UniProtKB-SubCell"/>
</dbReference>
<dbReference type="Proteomes" id="UP000829196">
    <property type="component" value="Unassembled WGS sequence"/>
</dbReference>
<evidence type="ECO:0000256" key="5">
    <source>
        <dbReference type="ARBA" id="ARBA00022553"/>
    </source>
</evidence>
<feature type="domain" description="Protein kinase" evidence="21">
    <location>
        <begin position="363"/>
        <end position="649"/>
    </location>
</feature>
<evidence type="ECO:0000256" key="11">
    <source>
        <dbReference type="ARBA" id="ARBA00022741"/>
    </source>
</evidence>
<dbReference type="InterPro" id="IPR001611">
    <property type="entry name" value="Leu-rich_rpt"/>
</dbReference>
<dbReference type="PROSITE" id="PS50011">
    <property type="entry name" value="PROTEIN_KINASE_DOM"/>
    <property type="match status" value="1"/>
</dbReference>
<dbReference type="PANTHER" id="PTHR27008">
    <property type="entry name" value="OS04G0122200 PROTEIN"/>
    <property type="match status" value="1"/>
</dbReference>
<keyword evidence="9" id="KW-0732">Signal</keyword>
<keyword evidence="3" id="KW-1003">Cell membrane</keyword>
<evidence type="ECO:0000256" key="12">
    <source>
        <dbReference type="ARBA" id="ARBA00022777"/>
    </source>
</evidence>
<dbReference type="GO" id="GO:0004674">
    <property type="term" value="F:protein serine/threonine kinase activity"/>
    <property type="evidence" value="ECO:0007669"/>
    <property type="project" value="UniProtKB-KW"/>
</dbReference>
<name>A0A8T3AH64_DENNO</name>